<accession>A0A840V4Y5</accession>
<protein>
    <submittedName>
        <fullName evidence="3">Glycosyltransferase involved in cell wall biosynthesis</fullName>
    </submittedName>
</protein>
<dbReference type="InterPro" id="IPR001173">
    <property type="entry name" value="Glyco_trans_2-like"/>
</dbReference>
<organism evidence="3 4">
    <name type="scientific">Haloferula luteola</name>
    <dbReference type="NCBI Taxonomy" id="595692"/>
    <lineage>
        <taxon>Bacteria</taxon>
        <taxon>Pseudomonadati</taxon>
        <taxon>Verrucomicrobiota</taxon>
        <taxon>Verrucomicrobiia</taxon>
        <taxon>Verrucomicrobiales</taxon>
        <taxon>Verrucomicrobiaceae</taxon>
        <taxon>Haloferula</taxon>
    </lineage>
</organism>
<dbReference type="InterPro" id="IPR029044">
    <property type="entry name" value="Nucleotide-diphossugar_trans"/>
</dbReference>
<dbReference type="GO" id="GO:0016740">
    <property type="term" value="F:transferase activity"/>
    <property type="evidence" value="ECO:0007669"/>
    <property type="project" value="UniProtKB-KW"/>
</dbReference>
<evidence type="ECO:0000313" key="4">
    <source>
        <dbReference type="Proteomes" id="UP000557717"/>
    </source>
</evidence>
<feature type="domain" description="Glycosyltransferase 2-like" evidence="2">
    <location>
        <begin position="9"/>
        <end position="132"/>
    </location>
</feature>
<gene>
    <name evidence="3" type="ORF">HNR46_002891</name>
</gene>
<evidence type="ECO:0000256" key="1">
    <source>
        <dbReference type="SAM" id="Coils"/>
    </source>
</evidence>
<keyword evidence="1" id="KW-0175">Coiled coil</keyword>
<keyword evidence="4" id="KW-1185">Reference proteome</keyword>
<keyword evidence="3" id="KW-0808">Transferase</keyword>
<dbReference type="EMBL" id="JACHFD010000014">
    <property type="protein sequence ID" value="MBB5352643.1"/>
    <property type="molecule type" value="Genomic_DNA"/>
</dbReference>
<dbReference type="RefSeq" id="WP_184019846.1">
    <property type="nucleotide sequence ID" value="NZ_JACHFD010000014.1"/>
</dbReference>
<dbReference type="Proteomes" id="UP000557717">
    <property type="component" value="Unassembled WGS sequence"/>
</dbReference>
<name>A0A840V4Y5_9BACT</name>
<evidence type="ECO:0000259" key="2">
    <source>
        <dbReference type="Pfam" id="PF00535"/>
    </source>
</evidence>
<dbReference type="Pfam" id="PF00535">
    <property type="entry name" value="Glycos_transf_2"/>
    <property type="match status" value="1"/>
</dbReference>
<comment type="caution">
    <text evidence="3">The sequence shown here is derived from an EMBL/GenBank/DDBJ whole genome shotgun (WGS) entry which is preliminary data.</text>
</comment>
<sequence length="334" mass="37131">MSEVLPVGIVVPVKQCRPALDAHIADLLELLPHVEQVVVVDSASTDGTMEALQAALQHPGAEFHDRPPGLYQAWNFGISQVTSRYVYMATVGDCIGLKGLQQLVQTAESLQVDAVISPPELVNDSGQALGKTWPVHELVRERKLEAPVVLPVREWLGRCLAAYPATLIGSSASNLYRADFLQAHPLPVEYGHAGDAAWAVKMSFQARWAVDPTVPSKFWIHETQPGVVGIRGDLVERLLGAPEELAAEAEGRWAEDPVLPRIMAAYRQLQPRMVSRMHGMAAYRERCASSPWAQFLPSVRRWRRHLRKEKREIEALQESMQSLLTEYPMDGERG</sequence>
<reference evidence="3 4" key="1">
    <citation type="submission" date="2020-08" db="EMBL/GenBank/DDBJ databases">
        <title>Genomic Encyclopedia of Type Strains, Phase IV (KMG-IV): sequencing the most valuable type-strain genomes for metagenomic binning, comparative biology and taxonomic classification.</title>
        <authorList>
            <person name="Goeker M."/>
        </authorList>
    </citation>
    <scope>NUCLEOTIDE SEQUENCE [LARGE SCALE GENOMIC DNA]</scope>
    <source>
        <strain evidence="3 4">YC6886</strain>
    </source>
</reference>
<dbReference type="SUPFAM" id="SSF53448">
    <property type="entry name" value="Nucleotide-diphospho-sugar transferases"/>
    <property type="match status" value="1"/>
</dbReference>
<dbReference type="AlphaFoldDB" id="A0A840V4Y5"/>
<feature type="coiled-coil region" evidence="1">
    <location>
        <begin position="299"/>
        <end position="326"/>
    </location>
</feature>
<dbReference type="CDD" id="cd00761">
    <property type="entry name" value="Glyco_tranf_GTA_type"/>
    <property type="match status" value="1"/>
</dbReference>
<proteinExistence type="predicted"/>
<dbReference type="Gene3D" id="3.90.550.10">
    <property type="entry name" value="Spore Coat Polysaccharide Biosynthesis Protein SpsA, Chain A"/>
    <property type="match status" value="1"/>
</dbReference>
<evidence type="ECO:0000313" key="3">
    <source>
        <dbReference type="EMBL" id="MBB5352643.1"/>
    </source>
</evidence>